<evidence type="ECO:0000313" key="3">
    <source>
        <dbReference type="Proteomes" id="UP000244934"/>
    </source>
</evidence>
<dbReference type="Pfam" id="PF01381">
    <property type="entry name" value="HTH_3"/>
    <property type="match status" value="1"/>
</dbReference>
<dbReference type="EMBL" id="ONZI01000001">
    <property type="protein sequence ID" value="SPJ32402.1"/>
    <property type="molecule type" value="Genomic_DNA"/>
</dbReference>
<dbReference type="CDD" id="cd00093">
    <property type="entry name" value="HTH_XRE"/>
    <property type="match status" value="1"/>
</dbReference>
<dbReference type="SMART" id="SM00530">
    <property type="entry name" value="HTH_XRE"/>
    <property type="match status" value="1"/>
</dbReference>
<name>A0A2R8CHW3_9GAMM</name>
<dbReference type="InterPro" id="IPR010982">
    <property type="entry name" value="Lambda_DNA-bd_dom_sf"/>
</dbReference>
<proteinExistence type="predicted"/>
<dbReference type="GO" id="GO:0003677">
    <property type="term" value="F:DNA binding"/>
    <property type="evidence" value="ECO:0007669"/>
    <property type="project" value="InterPro"/>
</dbReference>
<reference evidence="3" key="1">
    <citation type="submission" date="2018-03" db="EMBL/GenBank/DDBJ databases">
        <authorList>
            <person name="Navarro De La Torre S."/>
        </authorList>
    </citation>
    <scope>NUCLEOTIDE SEQUENCE [LARGE SCALE GENOMIC DNA]</scope>
    <source>
        <strain evidence="3">EAod3</strain>
    </source>
</reference>
<protein>
    <recommendedName>
        <fullName evidence="1">HTH cro/C1-type domain-containing protein</fullName>
    </recommendedName>
</protein>
<organism evidence="2 3">
    <name type="scientific">Kushneria phyllosphaerae</name>
    <dbReference type="NCBI Taxonomy" id="2100822"/>
    <lineage>
        <taxon>Bacteria</taxon>
        <taxon>Pseudomonadati</taxon>
        <taxon>Pseudomonadota</taxon>
        <taxon>Gammaproteobacteria</taxon>
        <taxon>Oceanospirillales</taxon>
        <taxon>Halomonadaceae</taxon>
        <taxon>Kushneria</taxon>
    </lineage>
</organism>
<dbReference type="InterPro" id="IPR001387">
    <property type="entry name" value="Cro/C1-type_HTH"/>
</dbReference>
<accession>A0A2R8CHW3</accession>
<gene>
    <name evidence="2" type="ORF">KSP9073_00402</name>
</gene>
<sequence length="113" mass="12299">MDGRATEAVGADMSTSLSPAQREALLLEMVEQLFAEKTTPGAVLKILRRQVLAMNQTEYASLAGISRRTLSDIETGKGSPSMAVLNRAFRPFGLTVGLMPRSPALRERLLNRP</sequence>
<evidence type="ECO:0000313" key="2">
    <source>
        <dbReference type="EMBL" id="SPJ32402.1"/>
    </source>
</evidence>
<dbReference type="SUPFAM" id="SSF47413">
    <property type="entry name" value="lambda repressor-like DNA-binding domains"/>
    <property type="match status" value="1"/>
</dbReference>
<dbReference type="AlphaFoldDB" id="A0A2R8CHW3"/>
<dbReference type="Proteomes" id="UP000244934">
    <property type="component" value="Unassembled WGS sequence"/>
</dbReference>
<dbReference type="Gene3D" id="1.10.260.40">
    <property type="entry name" value="lambda repressor-like DNA-binding domains"/>
    <property type="match status" value="1"/>
</dbReference>
<evidence type="ECO:0000259" key="1">
    <source>
        <dbReference type="PROSITE" id="PS50943"/>
    </source>
</evidence>
<dbReference type="PROSITE" id="PS50943">
    <property type="entry name" value="HTH_CROC1"/>
    <property type="match status" value="1"/>
</dbReference>
<keyword evidence="3" id="KW-1185">Reference proteome</keyword>
<feature type="domain" description="HTH cro/C1-type" evidence="1">
    <location>
        <begin position="44"/>
        <end position="99"/>
    </location>
</feature>